<feature type="domain" description="Lipoyl-binding" evidence="9">
    <location>
        <begin position="69"/>
        <end position="141"/>
    </location>
</feature>
<dbReference type="InterPro" id="IPR001882">
    <property type="entry name" value="Biotin_BS"/>
</dbReference>
<dbReference type="PRINTS" id="PR01071">
    <property type="entry name" value="ACOABIOTINCC"/>
</dbReference>
<accession>A0A7W4PGR8</accession>
<dbReference type="AlphaFoldDB" id="A0A7W4PGR8"/>
<name>A0A7W4PGR8_9PROT</name>
<dbReference type="RefSeq" id="WP_183119419.1">
    <property type="nucleotide sequence ID" value="NZ_JABEQF010000006.1"/>
</dbReference>
<dbReference type="GO" id="GO:0003989">
    <property type="term" value="F:acetyl-CoA carboxylase activity"/>
    <property type="evidence" value="ECO:0007669"/>
    <property type="project" value="InterPro"/>
</dbReference>
<dbReference type="Gene3D" id="2.40.50.100">
    <property type="match status" value="1"/>
</dbReference>
<dbReference type="PROSITE" id="PS00188">
    <property type="entry name" value="BIOTIN"/>
    <property type="match status" value="1"/>
</dbReference>
<keyword evidence="7 8" id="KW-0092">Biotin</keyword>
<proteinExistence type="predicted"/>
<keyword evidence="11" id="KW-1185">Reference proteome</keyword>
<evidence type="ECO:0000256" key="6">
    <source>
        <dbReference type="ARBA" id="ARBA00023160"/>
    </source>
</evidence>
<keyword evidence="4 8" id="KW-0276">Fatty acid metabolism</keyword>
<organism evidence="10 11">
    <name type="scientific">Gluconacetobacter azotocaptans</name>
    <dbReference type="NCBI Taxonomy" id="142834"/>
    <lineage>
        <taxon>Bacteria</taxon>
        <taxon>Pseudomonadati</taxon>
        <taxon>Pseudomonadota</taxon>
        <taxon>Alphaproteobacteria</taxon>
        <taxon>Acetobacterales</taxon>
        <taxon>Acetobacteraceae</taxon>
        <taxon>Gluconacetobacter</taxon>
    </lineage>
</organism>
<keyword evidence="3 8" id="KW-0444">Lipid biosynthesis</keyword>
<evidence type="ECO:0000313" key="11">
    <source>
        <dbReference type="Proteomes" id="UP000555756"/>
    </source>
</evidence>
<dbReference type="EMBL" id="JABEQF010000006">
    <property type="protein sequence ID" value="MBB2190276.1"/>
    <property type="molecule type" value="Genomic_DNA"/>
</dbReference>
<evidence type="ECO:0000256" key="5">
    <source>
        <dbReference type="ARBA" id="ARBA00023098"/>
    </source>
</evidence>
<protein>
    <recommendedName>
        <fullName evidence="8">Biotin carboxyl carrier protein of acetyl-CoA carboxylase</fullName>
    </recommendedName>
</protein>
<dbReference type="GO" id="GO:0006633">
    <property type="term" value="P:fatty acid biosynthetic process"/>
    <property type="evidence" value="ECO:0007669"/>
    <property type="project" value="UniProtKB-UniPathway"/>
</dbReference>
<sequence>MAIDLTRLDALMSRMRELGITELEYAKDGERIHLVRDAPVPGPAAPAAPTDLAGVPAYEPPSPPAAAMTIAASMHGLFYTAPAPDAPPFVTPGDIVDEGQPLYILEVMKTLSRMEAEFRCRIIAVLCGNAQAVEPGTPLFSVERLDA</sequence>
<evidence type="ECO:0000256" key="7">
    <source>
        <dbReference type="ARBA" id="ARBA00023267"/>
    </source>
</evidence>
<reference evidence="10 11" key="1">
    <citation type="submission" date="2020-04" db="EMBL/GenBank/DDBJ databases">
        <title>Description of novel Gluconacetobacter.</title>
        <authorList>
            <person name="Sombolestani A."/>
        </authorList>
    </citation>
    <scope>NUCLEOTIDE SEQUENCE [LARGE SCALE GENOMIC DNA]</scope>
    <source>
        <strain evidence="10 11">LMG 21311</strain>
    </source>
</reference>
<comment type="pathway">
    <text evidence="2 8">Lipid metabolism; fatty acid biosynthesis.</text>
</comment>
<dbReference type="Pfam" id="PF00364">
    <property type="entry name" value="Biotin_lipoyl"/>
    <property type="match status" value="1"/>
</dbReference>
<evidence type="ECO:0000256" key="1">
    <source>
        <dbReference type="ARBA" id="ARBA00003761"/>
    </source>
</evidence>
<evidence type="ECO:0000256" key="3">
    <source>
        <dbReference type="ARBA" id="ARBA00022516"/>
    </source>
</evidence>
<evidence type="ECO:0000256" key="2">
    <source>
        <dbReference type="ARBA" id="ARBA00005194"/>
    </source>
</evidence>
<dbReference type="Proteomes" id="UP000555756">
    <property type="component" value="Unassembled WGS sequence"/>
</dbReference>
<dbReference type="InterPro" id="IPR001249">
    <property type="entry name" value="AcCoA_biotinCC"/>
</dbReference>
<dbReference type="SUPFAM" id="SSF51230">
    <property type="entry name" value="Single hybrid motif"/>
    <property type="match status" value="1"/>
</dbReference>
<dbReference type="GO" id="GO:0009317">
    <property type="term" value="C:acetyl-CoA carboxylase complex"/>
    <property type="evidence" value="ECO:0007669"/>
    <property type="project" value="InterPro"/>
</dbReference>
<evidence type="ECO:0000256" key="4">
    <source>
        <dbReference type="ARBA" id="ARBA00022832"/>
    </source>
</evidence>
<comment type="caution">
    <text evidence="10">The sequence shown here is derived from an EMBL/GenBank/DDBJ whole genome shotgun (WGS) entry which is preliminary data.</text>
</comment>
<dbReference type="InterPro" id="IPR000089">
    <property type="entry name" value="Biotin_lipoyl"/>
</dbReference>
<dbReference type="CDD" id="cd06850">
    <property type="entry name" value="biotinyl_domain"/>
    <property type="match status" value="1"/>
</dbReference>
<keyword evidence="5 8" id="KW-0443">Lipid metabolism</keyword>
<comment type="function">
    <text evidence="1 8">This protein is a component of the acetyl coenzyme A carboxylase complex; first, biotin carboxylase catalyzes the carboxylation of the carrier protein and then the transcarboxylase transfers the carboxyl group to form malonyl-CoA.</text>
</comment>
<evidence type="ECO:0000256" key="8">
    <source>
        <dbReference type="RuleBase" id="RU364072"/>
    </source>
</evidence>
<keyword evidence="6 8" id="KW-0275">Fatty acid biosynthesis</keyword>
<evidence type="ECO:0000313" key="10">
    <source>
        <dbReference type="EMBL" id="MBB2190276.1"/>
    </source>
</evidence>
<dbReference type="UniPathway" id="UPA00094"/>
<evidence type="ECO:0000259" key="9">
    <source>
        <dbReference type="Pfam" id="PF00364"/>
    </source>
</evidence>
<gene>
    <name evidence="10" type="ORF">HLH34_09905</name>
</gene>
<dbReference type="InterPro" id="IPR011053">
    <property type="entry name" value="Single_hybrid_motif"/>
</dbReference>